<evidence type="ECO:0000256" key="8">
    <source>
        <dbReference type="SAM" id="MobiDB-lite"/>
    </source>
</evidence>
<keyword evidence="12" id="KW-1185">Reference proteome</keyword>
<comment type="caution">
    <text evidence="11">The sequence shown here is derived from an EMBL/GenBank/DDBJ whole genome shotgun (WGS) entry which is preliminary data.</text>
</comment>
<name>A0AAW0R5B2_9PEZI</name>
<feature type="region of interest" description="Disordered" evidence="8">
    <location>
        <begin position="380"/>
        <end position="399"/>
    </location>
</feature>
<keyword evidence="3" id="KW-0479">Metal-binding</keyword>
<dbReference type="Pfam" id="PF00264">
    <property type="entry name" value="Tyrosinase"/>
    <property type="match status" value="1"/>
</dbReference>
<evidence type="ECO:0000256" key="4">
    <source>
        <dbReference type="ARBA" id="ARBA00023008"/>
    </source>
</evidence>
<comment type="catalytic activity">
    <reaction evidence="6">
        <text>2 L-dopa + O2 = 2 L-dopaquinone + 2 H2O</text>
        <dbReference type="Rhea" id="RHEA:34287"/>
        <dbReference type="ChEBI" id="CHEBI:15377"/>
        <dbReference type="ChEBI" id="CHEBI:15379"/>
        <dbReference type="ChEBI" id="CHEBI:57504"/>
        <dbReference type="ChEBI" id="CHEBI:57924"/>
        <dbReference type="EC" id="1.14.18.1"/>
    </reaction>
</comment>
<comment type="similarity">
    <text evidence="1">Belongs to the tyrosinase family.</text>
</comment>
<dbReference type="AlphaFoldDB" id="A0AAW0R5B2"/>
<proteinExistence type="inferred from homology"/>
<dbReference type="PANTHER" id="PTHR11474">
    <property type="entry name" value="TYROSINASE FAMILY MEMBER"/>
    <property type="match status" value="1"/>
</dbReference>
<evidence type="ECO:0000259" key="9">
    <source>
        <dbReference type="PROSITE" id="PS00497"/>
    </source>
</evidence>
<feature type="compositionally biased region" description="Polar residues" evidence="8">
    <location>
        <begin position="1"/>
        <end position="11"/>
    </location>
</feature>
<organism evidence="11 12">
    <name type="scientific">Apiospora kogelbergensis</name>
    <dbReference type="NCBI Taxonomy" id="1337665"/>
    <lineage>
        <taxon>Eukaryota</taxon>
        <taxon>Fungi</taxon>
        <taxon>Dikarya</taxon>
        <taxon>Ascomycota</taxon>
        <taxon>Pezizomycotina</taxon>
        <taxon>Sordariomycetes</taxon>
        <taxon>Xylariomycetidae</taxon>
        <taxon>Amphisphaeriales</taxon>
        <taxon>Apiosporaceae</taxon>
        <taxon>Apiospora</taxon>
    </lineage>
</organism>
<dbReference type="Proteomes" id="UP001392437">
    <property type="component" value="Unassembled WGS sequence"/>
</dbReference>
<dbReference type="EMBL" id="JAQQWP010000003">
    <property type="protein sequence ID" value="KAK8124101.1"/>
    <property type="molecule type" value="Genomic_DNA"/>
</dbReference>
<dbReference type="EC" id="1.14.18.1" evidence="2"/>
<feature type="region of interest" description="Disordered" evidence="8">
    <location>
        <begin position="405"/>
        <end position="425"/>
    </location>
</feature>
<evidence type="ECO:0000256" key="7">
    <source>
        <dbReference type="ARBA" id="ARBA00048881"/>
    </source>
</evidence>
<evidence type="ECO:0000256" key="5">
    <source>
        <dbReference type="ARBA" id="ARBA00023101"/>
    </source>
</evidence>
<dbReference type="GO" id="GO:0042438">
    <property type="term" value="P:melanin biosynthetic process"/>
    <property type="evidence" value="ECO:0007669"/>
    <property type="project" value="UniProtKB-KW"/>
</dbReference>
<reference evidence="11 12" key="1">
    <citation type="submission" date="2023-01" db="EMBL/GenBank/DDBJ databases">
        <title>Analysis of 21 Apiospora genomes using comparative genomics revels a genus with tremendous synthesis potential of carbohydrate active enzymes and secondary metabolites.</title>
        <authorList>
            <person name="Sorensen T."/>
        </authorList>
    </citation>
    <scope>NUCLEOTIDE SEQUENCE [LARGE SCALE GENOMIC DNA]</scope>
    <source>
        <strain evidence="11 12">CBS 117206</strain>
    </source>
</reference>
<dbReference type="PANTHER" id="PTHR11474:SF76">
    <property type="entry name" value="SHKT DOMAIN-CONTAINING PROTEIN"/>
    <property type="match status" value="1"/>
</dbReference>
<feature type="region of interest" description="Disordered" evidence="8">
    <location>
        <begin position="1"/>
        <end position="24"/>
    </location>
</feature>
<dbReference type="SUPFAM" id="SSF48056">
    <property type="entry name" value="Di-copper centre-containing domain"/>
    <property type="match status" value="1"/>
</dbReference>
<evidence type="ECO:0000256" key="2">
    <source>
        <dbReference type="ARBA" id="ARBA00011906"/>
    </source>
</evidence>
<sequence>MSQSDKPNKTPTKGLPQRKDIRNLSTKEQNNLITAFKAIQALDPDHPDSFFKIASYHGAPFRGAGYANQNWWGGYCNHGNILFPTWHRAYTLRLEQSLERHGLKIKLPYWNELEEMTKEKPWSLPEIFLKPKWQIKGHEPFDNPLYSYKYQHNIVDHASPKDGVQYTKPKGYTTVRYPFTGLYGPRDIEDSKYHNKYYQNLKDKFYEEQEKKKKLHEEPLGDQEEPCNKLLNDNIRMWLEDDKYPPDVAPPHSRTAKLKRSYHDCLKVEDYTVFSNTTSAQAWNDQYYHDQEGNKDKILVSLETPHNGMHLALGGVEVPSQLMSYVRNANGDMGENNTAAFDPIFYFHHSFIDLIFWKWQLHNHSTTELKIDKKFEDYPGTSSVDGQGPTPGMTGADFLSMDTPLRPFHKVNDPDPNKPLQLSTDREDPFLKSKDVVDISRLGYDYKMPKELSDDPVGAPGGAPGSSYFARVSDVSRADIQGSFVIAVWTQKDAEKGKEEPCREMAACYPVLNRWNVADCANCQSHLDVKALLPLHDTESLDNTTVTARVHTRDNHLGTEITAHVVRGN</sequence>
<keyword evidence="5" id="KW-0470">Melanin biosynthesis</keyword>
<evidence type="ECO:0000256" key="3">
    <source>
        <dbReference type="ARBA" id="ARBA00022723"/>
    </source>
</evidence>
<dbReference type="PROSITE" id="PS00498">
    <property type="entry name" value="TYROSINASE_2"/>
    <property type="match status" value="1"/>
</dbReference>
<evidence type="ECO:0000256" key="1">
    <source>
        <dbReference type="ARBA" id="ARBA00009928"/>
    </source>
</evidence>
<evidence type="ECO:0000259" key="10">
    <source>
        <dbReference type="PROSITE" id="PS00498"/>
    </source>
</evidence>
<comment type="catalytic activity">
    <reaction evidence="7">
        <text>L-tyrosine + O2 = L-dopaquinone + H2O</text>
        <dbReference type="Rhea" id="RHEA:18117"/>
        <dbReference type="ChEBI" id="CHEBI:15377"/>
        <dbReference type="ChEBI" id="CHEBI:15379"/>
        <dbReference type="ChEBI" id="CHEBI:57924"/>
        <dbReference type="ChEBI" id="CHEBI:58315"/>
        <dbReference type="EC" id="1.14.18.1"/>
    </reaction>
</comment>
<accession>A0AAW0R5B2</accession>
<evidence type="ECO:0000256" key="6">
    <source>
        <dbReference type="ARBA" id="ARBA00048233"/>
    </source>
</evidence>
<dbReference type="InterPro" id="IPR002227">
    <property type="entry name" value="Tyrosinase_Cu-bd"/>
</dbReference>
<keyword evidence="4" id="KW-0186">Copper</keyword>
<dbReference type="PRINTS" id="PR00092">
    <property type="entry name" value="TYROSINASE"/>
</dbReference>
<feature type="domain" description="Tyrosinase copper-binding" evidence="9">
    <location>
        <begin position="78"/>
        <end position="95"/>
    </location>
</feature>
<feature type="domain" description="Tyrosinase copper-binding" evidence="10">
    <location>
        <begin position="342"/>
        <end position="353"/>
    </location>
</feature>
<protein>
    <recommendedName>
        <fullName evidence="2">tyrosinase</fullName>
        <ecNumber evidence="2">1.14.18.1</ecNumber>
    </recommendedName>
</protein>
<evidence type="ECO:0000313" key="11">
    <source>
        <dbReference type="EMBL" id="KAK8124101.1"/>
    </source>
</evidence>
<dbReference type="InterPro" id="IPR050316">
    <property type="entry name" value="Tyrosinase/Hemocyanin"/>
</dbReference>
<dbReference type="PROSITE" id="PS00497">
    <property type="entry name" value="TYROSINASE_1"/>
    <property type="match status" value="1"/>
</dbReference>
<gene>
    <name evidence="11" type="ORF">PG999_004019</name>
</gene>
<dbReference type="GO" id="GO:0046872">
    <property type="term" value="F:metal ion binding"/>
    <property type="evidence" value="ECO:0007669"/>
    <property type="project" value="UniProtKB-KW"/>
</dbReference>
<evidence type="ECO:0000313" key="12">
    <source>
        <dbReference type="Proteomes" id="UP001392437"/>
    </source>
</evidence>
<dbReference type="GO" id="GO:0004503">
    <property type="term" value="F:tyrosinase activity"/>
    <property type="evidence" value="ECO:0007669"/>
    <property type="project" value="UniProtKB-EC"/>
</dbReference>
<dbReference type="Gene3D" id="1.10.1280.10">
    <property type="entry name" value="Di-copper center containing domain from catechol oxidase"/>
    <property type="match status" value="1"/>
</dbReference>
<dbReference type="InterPro" id="IPR008922">
    <property type="entry name" value="Di-copper_centre_dom_sf"/>
</dbReference>